<reference evidence="1" key="1">
    <citation type="submission" date="2022-10" db="EMBL/GenBank/DDBJ databases">
        <title>Catenovulum adriacola sp. nov. isolated in the Harbour of Susak.</title>
        <authorList>
            <person name="Schoch T."/>
            <person name="Reich S.J."/>
            <person name="Stoeferle S."/>
            <person name="Flaiz M."/>
            <person name="Kazda M."/>
            <person name="Riedel C.U."/>
            <person name="Duerre P."/>
        </authorList>
    </citation>
    <scope>NUCLEOTIDE SEQUENCE</scope>
    <source>
        <strain evidence="1">TS8</strain>
    </source>
</reference>
<gene>
    <name evidence="1" type="ORF">OLW01_08405</name>
</gene>
<keyword evidence="2" id="KW-1185">Reference proteome</keyword>
<evidence type="ECO:0000313" key="1">
    <source>
        <dbReference type="EMBL" id="WAJ69207.1"/>
    </source>
</evidence>
<accession>A0ABY7AKD0</accession>
<evidence type="ECO:0000313" key="2">
    <source>
        <dbReference type="Proteomes" id="UP001163726"/>
    </source>
</evidence>
<dbReference type="RefSeq" id="WP_268073399.1">
    <property type="nucleotide sequence ID" value="NZ_CP109965.1"/>
</dbReference>
<organism evidence="1 2">
    <name type="scientific">Catenovulum adriaticum</name>
    <dbReference type="NCBI Taxonomy" id="2984846"/>
    <lineage>
        <taxon>Bacteria</taxon>
        <taxon>Pseudomonadati</taxon>
        <taxon>Pseudomonadota</taxon>
        <taxon>Gammaproteobacteria</taxon>
        <taxon>Alteromonadales</taxon>
        <taxon>Alteromonadaceae</taxon>
        <taxon>Catenovulum</taxon>
    </lineage>
</organism>
<protein>
    <submittedName>
        <fullName evidence="1">Uncharacterized protein</fullName>
    </submittedName>
</protein>
<name>A0ABY7AKD0_9ALTE</name>
<dbReference type="EMBL" id="CP109965">
    <property type="protein sequence ID" value="WAJ69207.1"/>
    <property type="molecule type" value="Genomic_DNA"/>
</dbReference>
<sequence length="50" mass="5724">MRVLAPTYPPFSHKIQDKWQGEGFKKASQILEVAKIPYQITPSSNFVQAF</sequence>
<dbReference type="Proteomes" id="UP001163726">
    <property type="component" value="Chromosome"/>
</dbReference>
<proteinExistence type="predicted"/>